<keyword evidence="2" id="KW-1185">Reference proteome</keyword>
<dbReference type="EMBL" id="RQXX01000003">
    <property type="protein sequence ID" value="RVV97750.1"/>
    <property type="molecule type" value="Genomic_DNA"/>
</dbReference>
<accession>A0A438AGB8</accession>
<comment type="caution">
    <text evidence="1">The sequence shown here is derived from an EMBL/GenBank/DDBJ whole genome shotgun (WGS) entry which is preliminary data.</text>
</comment>
<protein>
    <submittedName>
        <fullName evidence="1">Uncharacterized protein</fullName>
    </submittedName>
</protein>
<name>A0A438AGB8_9RHOB</name>
<evidence type="ECO:0000313" key="1">
    <source>
        <dbReference type="EMBL" id="RVV97750.1"/>
    </source>
</evidence>
<proteinExistence type="predicted"/>
<dbReference type="Proteomes" id="UP000285908">
    <property type="component" value="Unassembled WGS sequence"/>
</dbReference>
<dbReference type="OrthoDB" id="1030389at2"/>
<evidence type="ECO:0000313" key="2">
    <source>
        <dbReference type="Proteomes" id="UP000285908"/>
    </source>
</evidence>
<dbReference type="AlphaFoldDB" id="A0A438AGB8"/>
<reference evidence="1 2" key="1">
    <citation type="submission" date="2018-11" db="EMBL/GenBank/DDBJ databases">
        <title>Mesobaculum littorinae gen. nov., sp. nov., isolated from Littorina scabra that represents a novel genus of the order Rhodobacteraceae.</title>
        <authorList>
            <person name="Li F."/>
        </authorList>
    </citation>
    <scope>NUCLEOTIDE SEQUENCE [LARGE SCALE GENOMIC DNA]</scope>
    <source>
        <strain evidence="1 2">M0103</strain>
    </source>
</reference>
<organism evidence="1 2">
    <name type="scientific">Mesobaculum littorinae</name>
    <dbReference type="NCBI Taxonomy" id="2486419"/>
    <lineage>
        <taxon>Bacteria</taxon>
        <taxon>Pseudomonadati</taxon>
        <taxon>Pseudomonadota</taxon>
        <taxon>Alphaproteobacteria</taxon>
        <taxon>Rhodobacterales</taxon>
        <taxon>Roseobacteraceae</taxon>
        <taxon>Mesobaculum</taxon>
    </lineage>
</organism>
<dbReference type="RefSeq" id="WP_127906415.1">
    <property type="nucleotide sequence ID" value="NZ_RQXX01000003.1"/>
</dbReference>
<gene>
    <name evidence="1" type="ORF">EKE94_09675</name>
</gene>
<sequence length="111" mass="12352">MLPENVTAVVARNEIWSGHSATEPYEVGWAREAIIFVRALKQPQGHQPEAVVELSPDGIHWVPEGTTLAMPKAKDAVSFARILHFGNWLRLRAKYDEGAETTILVTIHLKA</sequence>